<dbReference type="Pfam" id="PF03732">
    <property type="entry name" value="Retrotrans_gag"/>
    <property type="match status" value="1"/>
</dbReference>
<reference evidence="2" key="1">
    <citation type="journal article" date="2023" name="Science">
        <title>Genome structures resolve the early diversification of teleost fishes.</title>
        <authorList>
            <person name="Parey E."/>
            <person name="Louis A."/>
            <person name="Montfort J."/>
            <person name="Bouchez O."/>
            <person name="Roques C."/>
            <person name="Iampietro C."/>
            <person name="Lluch J."/>
            <person name="Castinel A."/>
            <person name="Donnadieu C."/>
            <person name="Desvignes T."/>
            <person name="Floi Bucao C."/>
            <person name="Jouanno E."/>
            <person name="Wen M."/>
            <person name="Mejri S."/>
            <person name="Dirks R."/>
            <person name="Jansen H."/>
            <person name="Henkel C."/>
            <person name="Chen W.J."/>
            <person name="Zahm M."/>
            <person name="Cabau C."/>
            <person name="Klopp C."/>
            <person name="Thompson A.W."/>
            <person name="Robinson-Rechavi M."/>
            <person name="Braasch I."/>
            <person name="Lecointre G."/>
            <person name="Bobe J."/>
            <person name="Postlethwait J.H."/>
            <person name="Berthelot C."/>
            <person name="Roest Crollius H."/>
            <person name="Guiguen Y."/>
        </authorList>
    </citation>
    <scope>NUCLEOTIDE SEQUENCE</scope>
    <source>
        <strain evidence="2">WJC10195</strain>
    </source>
</reference>
<gene>
    <name evidence="2" type="ORF">SKAU_G00210500</name>
</gene>
<evidence type="ECO:0000313" key="2">
    <source>
        <dbReference type="EMBL" id="KAJ8353483.1"/>
    </source>
</evidence>
<dbReference type="AlphaFoldDB" id="A0A9Q1F8U1"/>
<keyword evidence="3" id="KW-1185">Reference proteome</keyword>
<dbReference type="EMBL" id="JAINUF010000007">
    <property type="protein sequence ID" value="KAJ8353483.1"/>
    <property type="molecule type" value="Genomic_DNA"/>
</dbReference>
<protein>
    <recommendedName>
        <fullName evidence="1">Retrotransposon gag domain-containing protein</fullName>
    </recommendedName>
</protein>
<dbReference type="InterPro" id="IPR005162">
    <property type="entry name" value="Retrotrans_gag_dom"/>
</dbReference>
<dbReference type="Proteomes" id="UP001152622">
    <property type="component" value="Chromosome 7"/>
</dbReference>
<feature type="domain" description="Retrotransposon gag" evidence="1">
    <location>
        <begin position="61"/>
        <end position="111"/>
    </location>
</feature>
<evidence type="ECO:0000313" key="3">
    <source>
        <dbReference type="Proteomes" id="UP001152622"/>
    </source>
</evidence>
<evidence type="ECO:0000259" key="1">
    <source>
        <dbReference type="Pfam" id="PF03732"/>
    </source>
</evidence>
<dbReference type="OrthoDB" id="3363185at2759"/>
<proteinExistence type="predicted"/>
<name>A0A9Q1F8U1_SYNKA</name>
<sequence length="113" mass="12632">MDSADSSQLKSVLAWQGVLLGQFQQIQLRREVTLSNPVPAPQASGAREWGMVVWDARSPVCSSHAPFTEEMKRVFDHSWQGHEAAQEMLQIRQGRNTVSDYAIDFRTLAATTS</sequence>
<comment type="caution">
    <text evidence="2">The sequence shown here is derived from an EMBL/GenBank/DDBJ whole genome shotgun (WGS) entry which is preliminary data.</text>
</comment>
<organism evidence="2 3">
    <name type="scientific">Synaphobranchus kaupii</name>
    <name type="common">Kaup's arrowtooth eel</name>
    <dbReference type="NCBI Taxonomy" id="118154"/>
    <lineage>
        <taxon>Eukaryota</taxon>
        <taxon>Metazoa</taxon>
        <taxon>Chordata</taxon>
        <taxon>Craniata</taxon>
        <taxon>Vertebrata</taxon>
        <taxon>Euteleostomi</taxon>
        <taxon>Actinopterygii</taxon>
        <taxon>Neopterygii</taxon>
        <taxon>Teleostei</taxon>
        <taxon>Anguilliformes</taxon>
        <taxon>Synaphobranchidae</taxon>
        <taxon>Synaphobranchus</taxon>
    </lineage>
</organism>
<accession>A0A9Q1F8U1</accession>